<dbReference type="Gene3D" id="1.10.10.10">
    <property type="entry name" value="Winged helix-like DNA-binding domain superfamily/Winged helix DNA-binding domain"/>
    <property type="match status" value="1"/>
</dbReference>
<evidence type="ECO:0000256" key="3">
    <source>
        <dbReference type="ARBA" id="ARBA00023163"/>
    </source>
</evidence>
<gene>
    <name evidence="5" type="ORF">SAMN06265827_104114</name>
</gene>
<dbReference type="AlphaFoldDB" id="A0A285G1N8"/>
<dbReference type="PANTHER" id="PTHR42756:SF1">
    <property type="entry name" value="TRANSCRIPTIONAL REPRESSOR OF EMRAB OPERON"/>
    <property type="match status" value="1"/>
</dbReference>
<proteinExistence type="predicted"/>
<sequence>MDKGNKILKVTEGLATILMKFKQNEFKGTKGGDLSLKFFEYINVIDKLKNPTYTELAEALDLSKPAVTAIINKLISQDIVYKSRSVKDRRVYFIHLTKEGEKISYAYQQGYLNFVDHVMDSLSEDEVDSFIELSEKIISGGK</sequence>
<dbReference type="GO" id="GO:0003700">
    <property type="term" value="F:DNA-binding transcription factor activity"/>
    <property type="evidence" value="ECO:0007669"/>
    <property type="project" value="InterPro"/>
</dbReference>
<evidence type="ECO:0000313" key="5">
    <source>
        <dbReference type="EMBL" id="SNY17263.1"/>
    </source>
</evidence>
<dbReference type="InterPro" id="IPR000835">
    <property type="entry name" value="HTH_MarR-typ"/>
</dbReference>
<keyword evidence="1" id="KW-0805">Transcription regulation</keyword>
<keyword evidence="2" id="KW-0238">DNA-binding</keyword>
<dbReference type="EMBL" id="OBDZ01000004">
    <property type="protein sequence ID" value="SNY17263.1"/>
    <property type="molecule type" value="Genomic_DNA"/>
</dbReference>
<dbReference type="PROSITE" id="PS50995">
    <property type="entry name" value="HTH_MARR_2"/>
    <property type="match status" value="1"/>
</dbReference>
<accession>A0A285G1N8</accession>
<evidence type="ECO:0000256" key="2">
    <source>
        <dbReference type="ARBA" id="ARBA00023125"/>
    </source>
</evidence>
<dbReference type="OrthoDB" id="5419426at2"/>
<reference evidence="6" key="1">
    <citation type="submission" date="2017-09" db="EMBL/GenBank/DDBJ databases">
        <authorList>
            <person name="Varghese N."/>
            <person name="Submissions S."/>
        </authorList>
    </citation>
    <scope>NUCLEOTIDE SEQUENCE [LARGE SCALE GENOMIC DNA]</scope>
    <source>
        <strain evidence="6">MSL47</strain>
    </source>
</reference>
<keyword evidence="3" id="KW-0804">Transcription</keyword>
<dbReference type="RefSeq" id="WP_097016755.1">
    <property type="nucleotide sequence ID" value="NZ_OBDZ01000004.1"/>
</dbReference>
<evidence type="ECO:0000259" key="4">
    <source>
        <dbReference type="PROSITE" id="PS50995"/>
    </source>
</evidence>
<name>A0A285G1N8_9FIRM</name>
<organism evidence="5 6">
    <name type="scientific">Orenia metallireducens</name>
    <dbReference type="NCBI Taxonomy" id="1413210"/>
    <lineage>
        <taxon>Bacteria</taxon>
        <taxon>Bacillati</taxon>
        <taxon>Bacillota</taxon>
        <taxon>Clostridia</taxon>
        <taxon>Halanaerobiales</taxon>
        <taxon>Halobacteroidaceae</taxon>
        <taxon>Orenia</taxon>
    </lineage>
</organism>
<dbReference type="InterPro" id="IPR036388">
    <property type="entry name" value="WH-like_DNA-bd_sf"/>
</dbReference>
<dbReference type="PRINTS" id="PR00598">
    <property type="entry name" value="HTHMARR"/>
</dbReference>
<dbReference type="InterPro" id="IPR036390">
    <property type="entry name" value="WH_DNA-bd_sf"/>
</dbReference>
<dbReference type="SMART" id="SM00347">
    <property type="entry name" value="HTH_MARR"/>
    <property type="match status" value="1"/>
</dbReference>
<dbReference type="Proteomes" id="UP000219573">
    <property type="component" value="Unassembled WGS sequence"/>
</dbReference>
<feature type="domain" description="HTH marR-type" evidence="4">
    <location>
        <begin position="1"/>
        <end position="139"/>
    </location>
</feature>
<protein>
    <submittedName>
        <fullName evidence="5">Transcriptional regulator, MarR family</fullName>
    </submittedName>
</protein>
<dbReference type="PANTHER" id="PTHR42756">
    <property type="entry name" value="TRANSCRIPTIONAL REGULATOR, MARR"/>
    <property type="match status" value="1"/>
</dbReference>
<evidence type="ECO:0000256" key="1">
    <source>
        <dbReference type="ARBA" id="ARBA00023015"/>
    </source>
</evidence>
<keyword evidence="6" id="KW-1185">Reference proteome</keyword>
<dbReference type="GO" id="GO:0003677">
    <property type="term" value="F:DNA binding"/>
    <property type="evidence" value="ECO:0007669"/>
    <property type="project" value="UniProtKB-KW"/>
</dbReference>
<dbReference type="SUPFAM" id="SSF46785">
    <property type="entry name" value="Winged helix' DNA-binding domain"/>
    <property type="match status" value="1"/>
</dbReference>
<dbReference type="Pfam" id="PF01047">
    <property type="entry name" value="MarR"/>
    <property type="match status" value="1"/>
</dbReference>
<evidence type="ECO:0000313" key="6">
    <source>
        <dbReference type="Proteomes" id="UP000219573"/>
    </source>
</evidence>